<name>A0A3P7JI73_STRVU</name>
<evidence type="ECO:0000256" key="1">
    <source>
        <dbReference type="SAM" id="MobiDB-lite"/>
    </source>
</evidence>
<evidence type="ECO:0000313" key="3">
    <source>
        <dbReference type="Proteomes" id="UP000270094"/>
    </source>
</evidence>
<evidence type="ECO:0000313" key="2">
    <source>
        <dbReference type="EMBL" id="VDM85421.1"/>
    </source>
</evidence>
<organism evidence="2 3">
    <name type="scientific">Strongylus vulgaris</name>
    <name type="common">Blood worm</name>
    <dbReference type="NCBI Taxonomy" id="40348"/>
    <lineage>
        <taxon>Eukaryota</taxon>
        <taxon>Metazoa</taxon>
        <taxon>Ecdysozoa</taxon>
        <taxon>Nematoda</taxon>
        <taxon>Chromadorea</taxon>
        <taxon>Rhabditida</taxon>
        <taxon>Rhabditina</taxon>
        <taxon>Rhabditomorpha</taxon>
        <taxon>Strongyloidea</taxon>
        <taxon>Strongylidae</taxon>
        <taxon>Strongylus</taxon>
    </lineage>
</organism>
<dbReference type="AlphaFoldDB" id="A0A3P7JI73"/>
<dbReference type="OrthoDB" id="5799179at2759"/>
<proteinExistence type="predicted"/>
<reference evidence="2 3" key="1">
    <citation type="submission" date="2018-11" db="EMBL/GenBank/DDBJ databases">
        <authorList>
            <consortium name="Pathogen Informatics"/>
        </authorList>
    </citation>
    <scope>NUCLEOTIDE SEQUENCE [LARGE SCALE GENOMIC DNA]</scope>
</reference>
<feature type="compositionally biased region" description="Basic and acidic residues" evidence="1">
    <location>
        <begin position="19"/>
        <end position="36"/>
    </location>
</feature>
<keyword evidence="3" id="KW-1185">Reference proteome</keyword>
<dbReference type="Proteomes" id="UP000270094">
    <property type="component" value="Unassembled WGS sequence"/>
</dbReference>
<dbReference type="EMBL" id="UYYB01140226">
    <property type="protein sequence ID" value="VDM85421.1"/>
    <property type="molecule type" value="Genomic_DNA"/>
</dbReference>
<sequence length="109" mass="12241">MRPISLDGVEDSTPSSEGKSGEKAELVKDEQDFRHKRQVESRDCGLVDMANLIQPRGKIELGNPVFMQLVSGEGEQPVVQAKLGDILELRWEIMAMDDELDFFVKDCFA</sequence>
<feature type="region of interest" description="Disordered" evidence="1">
    <location>
        <begin position="1"/>
        <end position="36"/>
    </location>
</feature>
<accession>A0A3P7JI73</accession>
<protein>
    <recommendedName>
        <fullName evidence="4">ZP domain-containing protein</fullName>
    </recommendedName>
</protein>
<feature type="non-terminal residue" evidence="2">
    <location>
        <position position="109"/>
    </location>
</feature>
<evidence type="ECO:0008006" key="4">
    <source>
        <dbReference type="Google" id="ProtNLM"/>
    </source>
</evidence>
<gene>
    <name evidence="2" type="ORF">SVUK_LOCUS20419</name>
</gene>